<feature type="compositionally biased region" description="Pro residues" evidence="1">
    <location>
        <begin position="25"/>
        <end position="44"/>
    </location>
</feature>
<protein>
    <submittedName>
        <fullName evidence="2">Uncharacterized protein</fullName>
    </submittedName>
</protein>
<evidence type="ECO:0000313" key="2">
    <source>
        <dbReference type="EMBL" id="WVZ50814.1"/>
    </source>
</evidence>
<name>A0AAQ3PKB5_PASNO</name>
<dbReference type="EMBL" id="CP144745">
    <property type="protein sequence ID" value="WVZ50814.1"/>
    <property type="molecule type" value="Genomic_DNA"/>
</dbReference>
<accession>A0AAQ3PKB5</accession>
<keyword evidence="3" id="KW-1185">Reference proteome</keyword>
<gene>
    <name evidence="2" type="ORF">U9M48_002036</name>
</gene>
<proteinExistence type="predicted"/>
<feature type="region of interest" description="Disordered" evidence="1">
    <location>
        <begin position="15"/>
        <end position="44"/>
    </location>
</feature>
<evidence type="ECO:0000313" key="3">
    <source>
        <dbReference type="Proteomes" id="UP001341281"/>
    </source>
</evidence>
<evidence type="ECO:0000256" key="1">
    <source>
        <dbReference type="SAM" id="MobiDB-lite"/>
    </source>
</evidence>
<feature type="compositionally biased region" description="Basic and acidic residues" evidence="1">
    <location>
        <begin position="222"/>
        <end position="235"/>
    </location>
</feature>
<feature type="region of interest" description="Disordered" evidence="1">
    <location>
        <begin position="180"/>
        <end position="235"/>
    </location>
</feature>
<sequence length="235" mass="26258">MPPLGLTLPRCLAPPAAAAGERPPARTPAPSPLPRTVPARPPVPPRRRPCMHLLRCPMFRLLPQPAWLSKEEVCCRSPSAAPQHHRIQHRQTSNCITRCNLLGKCSGAEPNARKDDDECIQQNMFQCASTHAHMGDKVFQFRSEVGFYMLYNPVNMVRLDFRLRESQNWADTRVAGHLVHREARSSPPSQAHQTEGSAREKVNPKVRARRVGPRGGNPGRVSPRDRKRSDQSGLG</sequence>
<dbReference type="Proteomes" id="UP001341281">
    <property type="component" value="Chromosome 01"/>
</dbReference>
<reference evidence="2 3" key="1">
    <citation type="submission" date="2024-02" db="EMBL/GenBank/DDBJ databases">
        <title>High-quality chromosome-scale genome assembly of Pensacola bahiagrass (Paspalum notatum Flugge var. saurae).</title>
        <authorList>
            <person name="Vega J.M."/>
            <person name="Podio M."/>
            <person name="Orjuela J."/>
            <person name="Siena L.A."/>
            <person name="Pessino S.C."/>
            <person name="Combes M.C."/>
            <person name="Mariac C."/>
            <person name="Albertini E."/>
            <person name="Pupilli F."/>
            <person name="Ortiz J.P.A."/>
            <person name="Leblanc O."/>
        </authorList>
    </citation>
    <scope>NUCLEOTIDE SEQUENCE [LARGE SCALE GENOMIC DNA]</scope>
    <source>
        <strain evidence="2">R1</strain>
        <tissue evidence="2">Leaf</tissue>
    </source>
</reference>
<organism evidence="2 3">
    <name type="scientific">Paspalum notatum var. saurae</name>
    <dbReference type="NCBI Taxonomy" id="547442"/>
    <lineage>
        <taxon>Eukaryota</taxon>
        <taxon>Viridiplantae</taxon>
        <taxon>Streptophyta</taxon>
        <taxon>Embryophyta</taxon>
        <taxon>Tracheophyta</taxon>
        <taxon>Spermatophyta</taxon>
        <taxon>Magnoliopsida</taxon>
        <taxon>Liliopsida</taxon>
        <taxon>Poales</taxon>
        <taxon>Poaceae</taxon>
        <taxon>PACMAD clade</taxon>
        <taxon>Panicoideae</taxon>
        <taxon>Andropogonodae</taxon>
        <taxon>Paspaleae</taxon>
        <taxon>Paspalinae</taxon>
        <taxon>Paspalum</taxon>
    </lineage>
</organism>
<dbReference type="AlphaFoldDB" id="A0AAQ3PKB5"/>
<feature type="compositionally biased region" description="Polar residues" evidence="1">
    <location>
        <begin position="186"/>
        <end position="196"/>
    </location>
</feature>